<keyword evidence="2" id="KW-1185">Reference proteome</keyword>
<proteinExistence type="predicted"/>
<dbReference type="OrthoDB" id="1493813at2"/>
<dbReference type="SUPFAM" id="SSF54909">
    <property type="entry name" value="Dimeric alpha+beta barrel"/>
    <property type="match status" value="2"/>
</dbReference>
<name>A0A221W7G8_9PSEU</name>
<evidence type="ECO:0000313" key="2">
    <source>
        <dbReference type="Proteomes" id="UP000204221"/>
    </source>
</evidence>
<dbReference type="RefSeq" id="WP_093942922.1">
    <property type="nucleotide sequence ID" value="NZ_CP022521.1"/>
</dbReference>
<dbReference type="KEGG" id="ahg:AHOG_21160"/>
<keyword evidence="1" id="KW-0560">Oxidoreductase</keyword>
<dbReference type="Proteomes" id="UP000204221">
    <property type="component" value="Chromosome"/>
</dbReference>
<protein>
    <submittedName>
        <fullName evidence="1">Antibiotic biosynthesis monooxygenase</fullName>
    </submittedName>
</protein>
<sequence>MTTTVPERRDETPREAGTILISPWIVGTPPRQRAAADSLIGEWERPPWPAGFQALTCLLSVDGTTVLNYAQWRSDADHLEFVRTRRPAMVRGIDEDVPDIERPGVVRYRLHGVVGAGAAAGRVDHRAAAVIEISTADTEDAEAQARLLTAWAGAAARPVAGRTAFYLHRSVDGTRVLACSHFSDEAARDALHAEPRAALPAVDAIEGAGGLRTAVFRWYREVVPSELPG</sequence>
<evidence type="ECO:0000313" key="1">
    <source>
        <dbReference type="EMBL" id="ASO21848.1"/>
    </source>
</evidence>
<dbReference type="InterPro" id="IPR011008">
    <property type="entry name" value="Dimeric_a/b-barrel"/>
</dbReference>
<accession>A0A221W7G8</accession>
<dbReference type="EMBL" id="CP022521">
    <property type="protein sequence ID" value="ASO21848.1"/>
    <property type="molecule type" value="Genomic_DNA"/>
</dbReference>
<reference evidence="1 2" key="1">
    <citation type="submission" date="2017-07" db="EMBL/GenBank/DDBJ databases">
        <title>Complete genome sequence of Actinoalloteichus hoggarensis DSM 45943, type strain of Actinoalloteichus hoggarensis.</title>
        <authorList>
            <person name="Ruckert C."/>
            <person name="Nouioui I."/>
            <person name="Willmese J."/>
            <person name="van Wezel G."/>
            <person name="Klenk H.-P."/>
            <person name="Kalinowski J."/>
            <person name="Zotchev S.B."/>
        </authorList>
    </citation>
    <scope>NUCLEOTIDE SEQUENCE [LARGE SCALE GENOMIC DNA]</scope>
    <source>
        <strain evidence="1 2">DSM 45943</strain>
    </source>
</reference>
<organism evidence="1 2">
    <name type="scientific">Actinoalloteichus hoggarensis</name>
    <dbReference type="NCBI Taxonomy" id="1470176"/>
    <lineage>
        <taxon>Bacteria</taxon>
        <taxon>Bacillati</taxon>
        <taxon>Actinomycetota</taxon>
        <taxon>Actinomycetes</taxon>
        <taxon>Pseudonocardiales</taxon>
        <taxon>Pseudonocardiaceae</taxon>
        <taxon>Actinoalloteichus</taxon>
    </lineage>
</organism>
<dbReference type="GO" id="GO:0004497">
    <property type="term" value="F:monooxygenase activity"/>
    <property type="evidence" value="ECO:0007669"/>
    <property type="project" value="UniProtKB-KW"/>
</dbReference>
<gene>
    <name evidence="1" type="ORF">AHOG_21160</name>
</gene>
<dbReference type="Gene3D" id="3.30.70.100">
    <property type="match status" value="2"/>
</dbReference>
<dbReference type="AlphaFoldDB" id="A0A221W7G8"/>
<keyword evidence="1" id="KW-0503">Monooxygenase</keyword>